<dbReference type="Proteomes" id="UP001611383">
    <property type="component" value="Chromosome"/>
</dbReference>
<evidence type="ECO:0000259" key="2">
    <source>
        <dbReference type="SMART" id="SM00448"/>
    </source>
</evidence>
<reference evidence="3 4" key="1">
    <citation type="submission" date="2019-08" db="EMBL/GenBank/DDBJ databases">
        <title>Archangium and Cystobacter genomes.</title>
        <authorList>
            <person name="Chen I.-C.K."/>
            <person name="Wielgoss S."/>
        </authorList>
    </citation>
    <scope>NUCLEOTIDE SEQUENCE [LARGE SCALE GENOMIC DNA]</scope>
    <source>
        <strain evidence="3 4">Cbm 6</strain>
    </source>
</reference>
<sequence>MKRTVLLVDDSDTIRHIIKVYLMKLKQVEFLDADRSDRGLKLLGANAVDLVIADFNMPGMNGLDFVREVRSDKRHEVSHVPLVLLTGGKAPDLEKRALESGVSEFVRKPISSAALTAVVRRHLRLPEDVDDLVA</sequence>
<accession>A0ABY9WI37</accession>
<keyword evidence="4" id="KW-1185">Reference proteome</keyword>
<name>A0ABY9WI37_9BACT</name>
<feature type="domain" description="Response regulatory" evidence="2">
    <location>
        <begin position="3"/>
        <end position="119"/>
    </location>
</feature>
<dbReference type="Gene3D" id="3.40.50.2300">
    <property type="match status" value="1"/>
</dbReference>
<keyword evidence="1" id="KW-0597">Phosphoprotein</keyword>
<dbReference type="SUPFAM" id="SSF52172">
    <property type="entry name" value="CheY-like"/>
    <property type="match status" value="1"/>
</dbReference>
<evidence type="ECO:0000313" key="3">
    <source>
        <dbReference type="EMBL" id="WNG43434.1"/>
    </source>
</evidence>
<dbReference type="SMART" id="SM00448">
    <property type="entry name" value="REC"/>
    <property type="match status" value="1"/>
</dbReference>
<dbReference type="InterPro" id="IPR011006">
    <property type="entry name" value="CheY-like_superfamily"/>
</dbReference>
<gene>
    <name evidence="3" type="ORF">F0U60_04470</name>
</gene>
<dbReference type="PANTHER" id="PTHR44591">
    <property type="entry name" value="STRESS RESPONSE REGULATOR PROTEIN 1"/>
    <property type="match status" value="1"/>
</dbReference>
<dbReference type="Pfam" id="PF00072">
    <property type="entry name" value="Response_reg"/>
    <property type="match status" value="1"/>
</dbReference>
<dbReference type="PANTHER" id="PTHR44591:SF3">
    <property type="entry name" value="RESPONSE REGULATORY DOMAIN-CONTAINING PROTEIN"/>
    <property type="match status" value="1"/>
</dbReference>
<dbReference type="InterPro" id="IPR050595">
    <property type="entry name" value="Bact_response_regulator"/>
</dbReference>
<organism evidence="3 4">
    <name type="scientific">Archangium minus</name>
    <dbReference type="NCBI Taxonomy" id="83450"/>
    <lineage>
        <taxon>Bacteria</taxon>
        <taxon>Pseudomonadati</taxon>
        <taxon>Myxococcota</taxon>
        <taxon>Myxococcia</taxon>
        <taxon>Myxococcales</taxon>
        <taxon>Cystobacterineae</taxon>
        <taxon>Archangiaceae</taxon>
        <taxon>Archangium</taxon>
    </lineage>
</organism>
<evidence type="ECO:0000313" key="4">
    <source>
        <dbReference type="Proteomes" id="UP001611383"/>
    </source>
</evidence>
<protein>
    <submittedName>
        <fullName evidence="3">Response regulator</fullName>
    </submittedName>
</protein>
<dbReference type="InterPro" id="IPR001789">
    <property type="entry name" value="Sig_transdc_resp-reg_receiver"/>
</dbReference>
<evidence type="ECO:0000256" key="1">
    <source>
        <dbReference type="ARBA" id="ARBA00022553"/>
    </source>
</evidence>
<dbReference type="RefSeq" id="WP_395814340.1">
    <property type="nucleotide sequence ID" value="NZ_CP043494.1"/>
</dbReference>
<dbReference type="EMBL" id="CP043494">
    <property type="protein sequence ID" value="WNG43434.1"/>
    <property type="molecule type" value="Genomic_DNA"/>
</dbReference>
<proteinExistence type="predicted"/>